<dbReference type="SFLD" id="SFLDG01129">
    <property type="entry name" value="C1.5:_HAD__Beta-PGM__Phosphata"/>
    <property type="match status" value="1"/>
</dbReference>
<name>A0A412PFP0_9FIRM</name>
<dbReference type="SFLD" id="SFLDS00003">
    <property type="entry name" value="Haloacid_Dehalogenase"/>
    <property type="match status" value="1"/>
</dbReference>
<dbReference type="InterPro" id="IPR036412">
    <property type="entry name" value="HAD-like_sf"/>
</dbReference>
<dbReference type="Gene3D" id="3.40.50.1000">
    <property type="entry name" value="HAD superfamily/HAD-like"/>
    <property type="match status" value="1"/>
</dbReference>
<dbReference type="PANTHER" id="PTHR43611:SF3">
    <property type="entry name" value="FLAVIN MONONUCLEOTIDE HYDROLASE 1, CHLOROPLATIC"/>
    <property type="match status" value="1"/>
</dbReference>
<evidence type="ECO:0000313" key="2">
    <source>
        <dbReference type="Proteomes" id="UP000284731"/>
    </source>
</evidence>
<protein>
    <submittedName>
        <fullName evidence="1">HAD family hydrolase</fullName>
    </submittedName>
</protein>
<dbReference type="PRINTS" id="PR00413">
    <property type="entry name" value="HADHALOGNASE"/>
</dbReference>
<keyword evidence="1" id="KW-0378">Hydrolase</keyword>
<dbReference type="RefSeq" id="WP_118764878.1">
    <property type="nucleotide sequence ID" value="NZ_CABJCF010000002.1"/>
</dbReference>
<sequence length="234" mass="27310">MNQIKCIFFDLGWTLLEPCSGDWNLNQKFYELFSREKISRLDYNVWKHAYNTAYLPFIENPKMTSEQEQIERYTRFYLTLFDQAKLDGTFQHAVKLAVDMVENLATMNLIPGSLETLKTLKDEGYRIGIISDTWPYIGKRIHAFKLDEYVDQYTYSYELGVLKPNVLMFQDALEKSGFKPEECIFIDDQIKNLEAAGSLGIHPVQIVYHEGAETGEYPMIQKPSDILNLLKQYQ</sequence>
<dbReference type="InterPro" id="IPR023214">
    <property type="entry name" value="HAD_sf"/>
</dbReference>
<accession>A0A412PFP0</accession>
<dbReference type="AlphaFoldDB" id="A0A412PFP0"/>
<evidence type="ECO:0000313" key="1">
    <source>
        <dbReference type="EMBL" id="RGT56407.1"/>
    </source>
</evidence>
<dbReference type="PANTHER" id="PTHR43611">
    <property type="entry name" value="ALPHA-D-GLUCOSE 1-PHOSPHATE PHOSPHATASE"/>
    <property type="match status" value="1"/>
</dbReference>
<comment type="caution">
    <text evidence="1">The sequence shown here is derived from an EMBL/GenBank/DDBJ whole genome shotgun (WGS) entry which is preliminary data.</text>
</comment>
<dbReference type="Pfam" id="PF00702">
    <property type="entry name" value="Hydrolase"/>
    <property type="match status" value="1"/>
</dbReference>
<dbReference type="Proteomes" id="UP000284731">
    <property type="component" value="Unassembled WGS sequence"/>
</dbReference>
<reference evidence="1 2" key="1">
    <citation type="submission" date="2018-08" db="EMBL/GenBank/DDBJ databases">
        <title>A genome reference for cultivated species of the human gut microbiota.</title>
        <authorList>
            <person name="Zou Y."/>
            <person name="Xue W."/>
            <person name="Luo G."/>
        </authorList>
    </citation>
    <scope>NUCLEOTIDE SEQUENCE [LARGE SCALE GENOMIC DNA]</scope>
    <source>
        <strain evidence="1 2">AF18-46</strain>
    </source>
</reference>
<organism evidence="1 2">
    <name type="scientific">Solobacterium moorei</name>
    <dbReference type="NCBI Taxonomy" id="102148"/>
    <lineage>
        <taxon>Bacteria</taxon>
        <taxon>Bacillati</taxon>
        <taxon>Bacillota</taxon>
        <taxon>Erysipelotrichia</taxon>
        <taxon>Erysipelotrichales</taxon>
        <taxon>Erysipelotrichaceae</taxon>
        <taxon>Solobacterium</taxon>
    </lineage>
</organism>
<gene>
    <name evidence="1" type="ORF">DWX20_06255</name>
</gene>
<dbReference type="GO" id="GO:0016787">
    <property type="term" value="F:hydrolase activity"/>
    <property type="evidence" value="ECO:0007669"/>
    <property type="project" value="UniProtKB-KW"/>
</dbReference>
<proteinExistence type="predicted"/>
<dbReference type="NCBIfam" id="TIGR01509">
    <property type="entry name" value="HAD-SF-IA-v3"/>
    <property type="match status" value="1"/>
</dbReference>
<dbReference type="EMBL" id="QRWX01000002">
    <property type="protein sequence ID" value="RGT56407.1"/>
    <property type="molecule type" value="Genomic_DNA"/>
</dbReference>
<dbReference type="InterPro" id="IPR006439">
    <property type="entry name" value="HAD-SF_hydro_IA"/>
</dbReference>
<dbReference type="SUPFAM" id="SSF56784">
    <property type="entry name" value="HAD-like"/>
    <property type="match status" value="1"/>
</dbReference>